<name>A0ABP6UIM7_9FLAO</name>
<keyword evidence="4 7" id="KW-0119">Carbohydrate metabolism</keyword>
<dbReference type="InterPro" id="IPR014756">
    <property type="entry name" value="Ig_E-set"/>
</dbReference>
<dbReference type="InterPro" id="IPR001701">
    <property type="entry name" value="Glyco_hydro_9"/>
</dbReference>
<evidence type="ECO:0000259" key="11">
    <source>
        <dbReference type="Pfam" id="PF02927"/>
    </source>
</evidence>
<comment type="catalytic activity">
    <reaction evidence="9">
        <text>Endohydrolysis of (1-&gt;4)-beta-D-glucosidic linkages in cellulose, lichenin and cereal beta-D-glucans.</text>
        <dbReference type="EC" id="3.2.1.4"/>
    </reaction>
</comment>
<keyword evidence="14" id="KW-1185">Reference proteome</keyword>
<evidence type="ECO:0000256" key="4">
    <source>
        <dbReference type="ARBA" id="ARBA00023277"/>
    </source>
</evidence>
<protein>
    <recommendedName>
        <fullName evidence="9">Endoglucanase</fullName>
        <ecNumber evidence="9">3.2.1.4</ecNumber>
    </recommendedName>
</protein>
<dbReference type="Proteomes" id="UP001500459">
    <property type="component" value="Unassembled WGS sequence"/>
</dbReference>
<dbReference type="NCBIfam" id="TIGR04183">
    <property type="entry name" value="Por_Secre_tail"/>
    <property type="match status" value="1"/>
</dbReference>
<keyword evidence="5 7" id="KW-0326">Glycosidase</keyword>
<dbReference type="InterPro" id="IPR012341">
    <property type="entry name" value="6hp_glycosidase-like_sf"/>
</dbReference>
<evidence type="ECO:0000256" key="5">
    <source>
        <dbReference type="ARBA" id="ARBA00023295"/>
    </source>
</evidence>
<keyword evidence="6 7" id="KW-0624">Polysaccharide degradation</keyword>
<evidence type="ECO:0000256" key="8">
    <source>
        <dbReference type="PROSITE-ProRule" id="PRU10060"/>
    </source>
</evidence>
<dbReference type="InterPro" id="IPR004197">
    <property type="entry name" value="Cellulase_Ig-like"/>
</dbReference>
<dbReference type="EC" id="3.2.1.4" evidence="9"/>
<feature type="active site" evidence="7">
    <location>
        <position position="650"/>
    </location>
</feature>
<evidence type="ECO:0000256" key="1">
    <source>
        <dbReference type="ARBA" id="ARBA00007072"/>
    </source>
</evidence>
<feature type="domain" description="Secretion system C-terminal sorting" evidence="12">
    <location>
        <begin position="744"/>
        <end position="815"/>
    </location>
</feature>
<evidence type="ECO:0000256" key="2">
    <source>
        <dbReference type="ARBA" id="ARBA00022729"/>
    </source>
</evidence>
<dbReference type="SUPFAM" id="SSF81296">
    <property type="entry name" value="E set domains"/>
    <property type="match status" value="1"/>
</dbReference>
<gene>
    <name evidence="13" type="ORF">GCM10022393_21660</name>
</gene>
<feature type="active site" evidence="8">
    <location>
        <position position="702"/>
    </location>
</feature>
<dbReference type="PANTHER" id="PTHR22298">
    <property type="entry name" value="ENDO-1,4-BETA-GLUCANASE"/>
    <property type="match status" value="1"/>
</dbReference>
<dbReference type="InterPro" id="IPR013783">
    <property type="entry name" value="Ig-like_fold"/>
</dbReference>
<feature type="active site" evidence="8">
    <location>
        <position position="693"/>
    </location>
</feature>
<dbReference type="Gene3D" id="1.50.10.10">
    <property type="match status" value="1"/>
</dbReference>
<dbReference type="PROSITE" id="PS00592">
    <property type="entry name" value="GH9_2"/>
    <property type="match status" value="1"/>
</dbReference>
<dbReference type="Pfam" id="PF00759">
    <property type="entry name" value="Glyco_hydro_9"/>
    <property type="match status" value="1"/>
</dbReference>
<dbReference type="InterPro" id="IPR018221">
    <property type="entry name" value="Glyco_hydro_9_His_AS"/>
</dbReference>
<dbReference type="SUPFAM" id="SSF48208">
    <property type="entry name" value="Six-hairpin glycosidases"/>
    <property type="match status" value="1"/>
</dbReference>
<evidence type="ECO:0000313" key="14">
    <source>
        <dbReference type="Proteomes" id="UP001500459"/>
    </source>
</evidence>
<comment type="similarity">
    <text evidence="1 7 9">Belongs to the glycosyl hydrolase 9 (cellulase E) family.</text>
</comment>
<feature type="domain" description="Cellulase Ig-like" evidence="11">
    <location>
        <begin position="181"/>
        <end position="259"/>
    </location>
</feature>
<organism evidence="13 14">
    <name type="scientific">Aquimarina addita</name>
    <dbReference type="NCBI Taxonomy" id="870485"/>
    <lineage>
        <taxon>Bacteria</taxon>
        <taxon>Pseudomonadati</taxon>
        <taxon>Bacteroidota</taxon>
        <taxon>Flavobacteriia</taxon>
        <taxon>Flavobacteriales</taxon>
        <taxon>Flavobacteriaceae</taxon>
        <taxon>Aquimarina</taxon>
    </lineage>
</organism>
<dbReference type="InterPro" id="IPR026444">
    <property type="entry name" value="Secre_tail"/>
</dbReference>
<evidence type="ECO:0000256" key="3">
    <source>
        <dbReference type="ARBA" id="ARBA00022801"/>
    </source>
</evidence>
<proteinExistence type="inferred from homology"/>
<evidence type="ECO:0000256" key="9">
    <source>
        <dbReference type="RuleBase" id="RU361166"/>
    </source>
</evidence>
<dbReference type="InterPro" id="IPR033126">
    <property type="entry name" value="Glyco_hydro_9_Asp/Glu_AS"/>
</dbReference>
<dbReference type="CDD" id="cd02850">
    <property type="entry name" value="E_set_Cellulase_N"/>
    <property type="match status" value="1"/>
</dbReference>
<sequence length="817" mass="89815">MLSSYGQMTYSDNFDQGILNIAATEAYSPSLENKNLTITATGDAGPYDPFSYLMHINGTTSNVDISSAPKLYIKAKGTNNPDLRIDLEDANGYVTNLNAQSQVLTDEFVIYELNYTGSLQDGGYGGPCQPNDAPCPVDASQVAKLVFFVNAAEGGYAGSIKIDWISFGEPLEALPTPSEFDIRYNQVSYLKGRNKLINIVAISGFTNKSYTIYNSTDDIIMSGTTDNSDFWSDSGEHVATVDISSIDTEGVYRFAIDEMEVSFNIQEDGYQELREQAFKYYYYNRASTALTPVYAGEYARNEGHPDNRVIVHASAASAERPAGTIISAPKGWYDAGDYNKYIVNSGISTYTLLAAYEHYPTFYQNLDFTIPEQGGDIPDILDEIIWNLDWMLAMQDPNDGGVYHKLTGLNFSGNIMPDQYTFDRYVVQKTTAAALNFAAVTAVAARVFASYESAKPTYSATLLQAAKNAYSWAKSNPNIYYTQPNDVQTGAYGDDNLTDEFQWAAVELFISTNDAQYKDDIVINEIDGGVPGWQDTATLALISIAHHASSLSNDIDVLTANDKLLTIADQLRNTVNTSPMKIAMTTNDYVWGSNGVAGNQLVVLIRAYELTANETYLDAAYKALDYLLGRNGTGYSFVTGFGDKTPLDPHHRISVADNISLPVPGMISGGPHSGQQDGCSGYPNNNPASSFVDDYCSYSTNEVTINWNAPLVYSLHALHNYQNSLLTLSTDQINETIVDQKFNVFPNPTDGNINIKSLELTTNTTVECYTIKGKRVFTKQLNSTDTLTLNIKDKAAGLYLLKFITKDGTYSKKIIKQ</sequence>
<dbReference type="Pfam" id="PF18962">
    <property type="entry name" value="Por_Secre_tail"/>
    <property type="match status" value="1"/>
</dbReference>
<keyword evidence="2" id="KW-0732">Signal</keyword>
<evidence type="ECO:0000256" key="6">
    <source>
        <dbReference type="ARBA" id="ARBA00023326"/>
    </source>
</evidence>
<evidence type="ECO:0000259" key="10">
    <source>
        <dbReference type="Pfam" id="PF00759"/>
    </source>
</evidence>
<evidence type="ECO:0000259" key="12">
    <source>
        <dbReference type="Pfam" id="PF18962"/>
    </source>
</evidence>
<dbReference type="PROSITE" id="PS00698">
    <property type="entry name" value="GH9_3"/>
    <property type="match status" value="1"/>
</dbReference>
<reference evidence="14" key="1">
    <citation type="journal article" date="2019" name="Int. J. Syst. Evol. Microbiol.">
        <title>The Global Catalogue of Microorganisms (GCM) 10K type strain sequencing project: providing services to taxonomists for standard genome sequencing and annotation.</title>
        <authorList>
            <consortium name="The Broad Institute Genomics Platform"/>
            <consortium name="The Broad Institute Genome Sequencing Center for Infectious Disease"/>
            <person name="Wu L."/>
            <person name="Ma J."/>
        </authorList>
    </citation>
    <scope>NUCLEOTIDE SEQUENCE [LARGE SCALE GENOMIC DNA]</scope>
    <source>
        <strain evidence="14">JCM 17106</strain>
    </source>
</reference>
<keyword evidence="3 7" id="KW-0378">Hydrolase</keyword>
<dbReference type="Pfam" id="PF02927">
    <property type="entry name" value="CelD_N"/>
    <property type="match status" value="1"/>
</dbReference>
<dbReference type="InterPro" id="IPR008928">
    <property type="entry name" value="6-hairpin_glycosidase_sf"/>
</dbReference>
<evidence type="ECO:0000256" key="7">
    <source>
        <dbReference type="PROSITE-ProRule" id="PRU10059"/>
    </source>
</evidence>
<evidence type="ECO:0000313" key="13">
    <source>
        <dbReference type="EMBL" id="GAA3509131.1"/>
    </source>
</evidence>
<accession>A0ABP6UIM7</accession>
<comment type="caution">
    <text evidence="13">The sequence shown here is derived from an EMBL/GenBank/DDBJ whole genome shotgun (WGS) entry which is preliminary data.</text>
</comment>
<dbReference type="EMBL" id="BAABCW010000007">
    <property type="protein sequence ID" value="GAA3509131.1"/>
    <property type="molecule type" value="Genomic_DNA"/>
</dbReference>
<keyword evidence="9" id="KW-0136">Cellulose degradation</keyword>
<dbReference type="Gene3D" id="2.60.40.10">
    <property type="entry name" value="Immunoglobulins"/>
    <property type="match status" value="1"/>
</dbReference>
<feature type="domain" description="Glycoside hydrolase family 9" evidence="10">
    <location>
        <begin position="270"/>
        <end position="714"/>
    </location>
</feature>